<name>A0A7J7MDR7_9MAGN</name>
<dbReference type="OrthoDB" id="10268090at2759"/>
<dbReference type="Proteomes" id="UP000541444">
    <property type="component" value="Unassembled WGS sequence"/>
</dbReference>
<dbReference type="PANTHER" id="PTHR43796">
    <property type="entry name" value="CARBOXYNORSPERMIDINE SYNTHASE"/>
    <property type="match status" value="1"/>
</dbReference>
<keyword evidence="2" id="KW-1185">Reference proteome</keyword>
<dbReference type="PANTHER" id="PTHR43796:SF2">
    <property type="entry name" value="CARBOXYNORSPERMIDINE SYNTHASE"/>
    <property type="match status" value="1"/>
</dbReference>
<organism evidence="1 2">
    <name type="scientific">Kingdonia uniflora</name>
    <dbReference type="NCBI Taxonomy" id="39325"/>
    <lineage>
        <taxon>Eukaryota</taxon>
        <taxon>Viridiplantae</taxon>
        <taxon>Streptophyta</taxon>
        <taxon>Embryophyta</taxon>
        <taxon>Tracheophyta</taxon>
        <taxon>Spermatophyta</taxon>
        <taxon>Magnoliopsida</taxon>
        <taxon>Ranunculales</taxon>
        <taxon>Circaeasteraceae</taxon>
        <taxon>Kingdonia</taxon>
    </lineage>
</organism>
<dbReference type="AlphaFoldDB" id="A0A7J7MDR7"/>
<dbReference type="EMBL" id="JACGCM010001594">
    <property type="protein sequence ID" value="KAF6152914.1"/>
    <property type="molecule type" value="Genomic_DNA"/>
</dbReference>
<feature type="non-terminal residue" evidence="1">
    <location>
        <position position="1"/>
    </location>
</feature>
<sequence>MYRVRRINSMRSSIGNKTAMSRASYLWEFLLPTELGVAAGGCQGQPKVVGGDGHDAWPAEFLRDKRKVQQLVQLFDPLVRAIDGFLGERVSMRVDLECSNGRQTVGIFSHKSLSVSVGTSTAAFVLAVLEGSTNPGVWFPEEFWIVNKMGQYDNESLELEAVVVGAVTAVNLILLLIETTKYDTPFVNRREHRNANLCHDTRFKHAQALTMRSLETIFKYFHIVLKYALRLGVMAKYYVVFVGHVPEGEVALEVEEAPLVVEVEEAEDVEDLGGVVRDVHGWIFSFVLACVGVVCCKEHNIYAPVDFKQLGRRIRLML</sequence>
<proteinExistence type="predicted"/>
<evidence type="ECO:0000313" key="1">
    <source>
        <dbReference type="EMBL" id="KAF6152914.1"/>
    </source>
</evidence>
<reference evidence="1 2" key="1">
    <citation type="journal article" date="2020" name="IScience">
        <title>Genome Sequencing of the Endangered Kingdonia uniflora (Circaeasteraceae, Ranunculales) Reveals Potential Mechanisms of Evolutionary Specialization.</title>
        <authorList>
            <person name="Sun Y."/>
            <person name="Deng T."/>
            <person name="Zhang A."/>
            <person name="Moore M.J."/>
            <person name="Landis J.B."/>
            <person name="Lin N."/>
            <person name="Zhang H."/>
            <person name="Zhang X."/>
            <person name="Huang J."/>
            <person name="Zhang X."/>
            <person name="Sun H."/>
            <person name="Wang H."/>
        </authorList>
    </citation>
    <scope>NUCLEOTIDE SEQUENCE [LARGE SCALE GENOMIC DNA]</scope>
    <source>
        <strain evidence="1">TB1705</strain>
        <tissue evidence="1">Leaf</tissue>
    </source>
</reference>
<comment type="caution">
    <text evidence="1">The sequence shown here is derived from an EMBL/GenBank/DDBJ whole genome shotgun (WGS) entry which is preliminary data.</text>
</comment>
<protein>
    <submittedName>
        <fullName evidence="1">Uncharacterized protein</fullName>
    </submittedName>
</protein>
<accession>A0A7J7MDR7</accession>
<gene>
    <name evidence="1" type="ORF">GIB67_039621</name>
</gene>
<evidence type="ECO:0000313" key="2">
    <source>
        <dbReference type="Proteomes" id="UP000541444"/>
    </source>
</evidence>